<dbReference type="AlphaFoldDB" id="A0A6J4RZ34"/>
<gene>
    <name evidence="1" type="ORF">AVDCRST_MAG69-771</name>
</gene>
<evidence type="ECO:0000313" key="1">
    <source>
        <dbReference type="EMBL" id="CAA9480960.1"/>
    </source>
</evidence>
<dbReference type="SUPFAM" id="SSF53756">
    <property type="entry name" value="UDP-Glycosyltransferase/glycogen phosphorylase"/>
    <property type="match status" value="1"/>
</dbReference>
<sequence length="123" mass="13349">TLRARLPDAHISLITFAEMAPVVARQSSYVDELLAFPGWPGIPERPVDDDAIPGFLAQCAERGFDLAIQAYGARPAANAVTEAIGAARTAGFFTPGAWSPPALERFLPYPEHLHELDRHLALM</sequence>
<protein>
    <submittedName>
        <fullName evidence="1">Uncharacterized protein</fullName>
    </submittedName>
</protein>
<reference evidence="1" key="1">
    <citation type="submission" date="2020-02" db="EMBL/GenBank/DDBJ databases">
        <authorList>
            <person name="Meier V. D."/>
        </authorList>
    </citation>
    <scope>NUCLEOTIDE SEQUENCE</scope>
    <source>
        <strain evidence="1">AVDCRST_MAG69</strain>
    </source>
</reference>
<accession>A0A6J4RZ34</accession>
<proteinExistence type="predicted"/>
<feature type="non-terminal residue" evidence="1">
    <location>
        <position position="1"/>
    </location>
</feature>
<dbReference type="EMBL" id="CADCVP010000098">
    <property type="protein sequence ID" value="CAA9480960.1"/>
    <property type="molecule type" value="Genomic_DNA"/>
</dbReference>
<dbReference type="Gene3D" id="3.40.50.2000">
    <property type="entry name" value="Glycogen Phosphorylase B"/>
    <property type="match status" value="1"/>
</dbReference>
<organism evidence="1">
    <name type="scientific">uncultured Solirubrobacteraceae bacterium</name>
    <dbReference type="NCBI Taxonomy" id="1162706"/>
    <lineage>
        <taxon>Bacteria</taxon>
        <taxon>Bacillati</taxon>
        <taxon>Actinomycetota</taxon>
        <taxon>Thermoleophilia</taxon>
        <taxon>Solirubrobacterales</taxon>
        <taxon>Solirubrobacteraceae</taxon>
        <taxon>environmental samples</taxon>
    </lineage>
</organism>
<name>A0A6J4RZ34_9ACTN</name>